<evidence type="ECO:0000256" key="4">
    <source>
        <dbReference type="ARBA" id="ARBA00023136"/>
    </source>
</evidence>
<protein>
    <recommendedName>
        <fullName evidence="7">Major facilitator superfamily (MFS) profile domain-containing protein</fullName>
    </recommendedName>
</protein>
<feature type="transmembrane region" description="Helical" evidence="6">
    <location>
        <begin position="238"/>
        <end position="260"/>
    </location>
</feature>
<feature type="domain" description="Major facilitator superfamily (MFS) profile" evidence="7">
    <location>
        <begin position="36"/>
        <end position="531"/>
    </location>
</feature>
<dbReference type="InterPro" id="IPR011701">
    <property type="entry name" value="MFS"/>
</dbReference>
<name>A0A1L9T430_9EURO</name>
<dbReference type="PANTHER" id="PTHR23501:SF33">
    <property type="entry name" value="MAJOR FACILITATOR SUPERFAMILY (MFS) PROFILE DOMAIN-CONTAINING PROTEIN"/>
    <property type="match status" value="1"/>
</dbReference>
<evidence type="ECO:0000256" key="5">
    <source>
        <dbReference type="SAM" id="MobiDB-lite"/>
    </source>
</evidence>
<dbReference type="PANTHER" id="PTHR23501">
    <property type="entry name" value="MAJOR FACILITATOR SUPERFAMILY"/>
    <property type="match status" value="1"/>
</dbReference>
<feature type="region of interest" description="Disordered" evidence="5">
    <location>
        <begin position="1"/>
        <end position="28"/>
    </location>
</feature>
<dbReference type="PROSITE" id="PS50850">
    <property type="entry name" value="MFS"/>
    <property type="match status" value="1"/>
</dbReference>
<evidence type="ECO:0000256" key="6">
    <source>
        <dbReference type="SAM" id="Phobius"/>
    </source>
</evidence>
<dbReference type="Proteomes" id="UP000184356">
    <property type="component" value="Unassembled WGS sequence"/>
</dbReference>
<keyword evidence="9" id="KW-1185">Reference proteome</keyword>
<dbReference type="AlphaFoldDB" id="A0A1L9T430"/>
<keyword evidence="2 6" id="KW-0812">Transmembrane</keyword>
<dbReference type="EMBL" id="KV878595">
    <property type="protein sequence ID" value="OJJ54169.1"/>
    <property type="molecule type" value="Genomic_DNA"/>
</dbReference>
<feature type="transmembrane region" description="Helical" evidence="6">
    <location>
        <begin position="272"/>
        <end position="293"/>
    </location>
</feature>
<gene>
    <name evidence="8" type="ORF">ASPSYDRAFT_93930</name>
</gene>
<comment type="subcellular location">
    <subcellularLocation>
        <location evidence="1">Membrane</location>
        <topology evidence="1">Multi-pass membrane protein</topology>
    </subcellularLocation>
</comment>
<evidence type="ECO:0000259" key="7">
    <source>
        <dbReference type="PROSITE" id="PS50850"/>
    </source>
</evidence>
<dbReference type="GO" id="GO:0000329">
    <property type="term" value="C:fungal-type vacuole membrane"/>
    <property type="evidence" value="ECO:0007669"/>
    <property type="project" value="TreeGrafter"/>
</dbReference>
<evidence type="ECO:0000313" key="8">
    <source>
        <dbReference type="EMBL" id="OJJ54169.1"/>
    </source>
</evidence>
<dbReference type="OrthoDB" id="6770063at2759"/>
<reference evidence="9" key="1">
    <citation type="journal article" date="2017" name="Genome Biol.">
        <title>Comparative genomics reveals high biological diversity and specific adaptations in the industrially and medically important fungal genus Aspergillus.</title>
        <authorList>
            <person name="de Vries R.P."/>
            <person name="Riley R."/>
            <person name="Wiebenga A."/>
            <person name="Aguilar-Osorio G."/>
            <person name="Amillis S."/>
            <person name="Uchima C.A."/>
            <person name="Anderluh G."/>
            <person name="Asadollahi M."/>
            <person name="Askin M."/>
            <person name="Barry K."/>
            <person name="Battaglia E."/>
            <person name="Bayram O."/>
            <person name="Benocci T."/>
            <person name="Braus-Stromeyer S.A."/>
            <person name="Caldana C."/>
            <person name="Canovas D."/>
            <person name="Cerqueira G.C."/>
            <person name="Chen F."/>
            <person name="Chen W."/>
            <person name="Choi C."/>
            <person name="Clum A."/>
            <person name="Dos Santos R.A."/>
            <person name="Damasio A.R."/>
            <person name="Diallinas G."/>
            <person name="Emri T."/>
            <person name="Fekete E."/>
            <person name="Flipphi M."/>
            <person name="Freyberg S."/>
            <person name="Gallo A."/>
            <person name="Gournas C."/>
            <person name="Habgood R."/>
            <person name="Hainaut M."/>
            <person name="Harispe M.L."/>
            <person name="Henrissat B."/>
            <person name="Hilden K.S."/>
            <person name="Hope R."/>
            <person name="Hossain A."/>
            <person name="Karabika E."/>
            <person name="Karaffa L."/>
            <person name="Karanyi Z."/>
            <person name="Krasevec N."/>
            <person name="Kuo A."/>
            <person name="Kusch H."/>
            <person name="LaButti K."/>
            <person name="Lagendijk E.L."/>
            <person name="Lapidus A."/>
            <person name="Levasseur A."/>
            <person name="Lindquist E."/>
            <person name="Lipzen A."/>
            <person name="Logrieco A.F."/>
            <person name="MacCabe A."/>
            <person name="Maekelae M.R."/>
            <person name="Malavazi I."/>
            <person name="Melin P."/>
            <person name="Meyer V."/>
            <person name="Mielnichuk N."/>
            <person name="Miskei M."/>
            <person name="Molnar A.P."/>
            <person name="Mule G."/>
            <person name="Ngan C.Y."/>
            <person name="Orejas M."/>
            <person name="Orosz E."/>
            <person name="Ouedraogo J.P."/>
            <person name="Overkamp K.M."/>
            <person name="Park H.-S."/>
            <person name="Perrone G."/>
            <person name="Piumi F."/>
            <person name="Punt P.J."/>
            <person name="Ram A.F."/>
            <person name="Ramon A."/>
            <person name="Rauscher S."/>
            <person name="Record E."/>
            <person name="Riano-Pachon D.M."/>
            <person name="Robert V."/>
            <person name="Roehrig J."/>
            <person name="Ruller R."/>
            <person name="Salamov A."/>
            <person name="Salih N.S."/>
            <person name="Samson R.A."/>
            <person name="Sandor E."/>
            <person name="Sanguinetti M."/>
            <person name="Schuetze T."/>
            <person name="Sepcic K."/>
            <person name="Shelest E."/>
            <person name="Sherlock G."/>
            <person name="Sophianopoulou V."/>
            <person name="Squina F.M."/>
            <person name="Sun H."/>
            <person name="Susca A."/>
            <person name="Todd R.B."/>
            <person name="Tsang A."/>
            <person name="Unkles S.E."/>
            <person name="van de Wiele N."/>
            <person name="van Rossen-Uffink D."/>
            <person name="Oliveira J.V."/>
            <person name="Vesth T.C."/>
            <person name="Visser J."/>
            <person name="Yu J.-H."/>
            <person name="Zhou M."/>
            <person name="Andersen M.R."/>
            <person name="Archer D.B."/>
            <person name="Baker S.E."/>
            <person name="Benoit I."/>
            <person name="Brakhage A.A."/>
            <person name="Braus G.H."/>
            <person name="Fischer R."/>
            <person name="Frisvad J.C."/>
            <person name="Goldman G.H."/>
            <person name="Houbraken J."/>
            <person name="Oakley B."/>
            <person name="Pocsi I."/>
            <person name="Scazzocchio C."/>
            <person name="Seiboth B."/>
            <person name="vanKuyk P.A."/>
            <person name="Wortman J."/>
            <person name="Dyer P.S."/>
            <person name="Grigoriev I.V."/>
        </authorList>
    </citation>
    <scope>NUCLEOTIDE SEQUENCE [LARGE SCALE GENOMIC DNA]</scope>
    <source>
        <strain evidence="9">CBS 593.65</strain>
    </source>
</reference>
<feature type="transmembrane region" description="Helical" evidence="6">
    <location>
        <begin position="104"/>
        <end position="123"/>
    </location>
</feature>
<feature type="transmembrane region" description="Helical" evidence="6">
    <location>
        <begin position="73"/>
        <end position="92"/>
    </location>
</feature>
<dbReference type="GeneID" id="63768977"/>
<feature type="transmembrane region" description="Helical" evidence="6">
    <location>
        <begin position="189"/>
        <end position="207"/>
    </location>
</feature>
<dbReference type="Gene3D" id="1.20.1250.20">
    <property type="entry name" value="MFS general substrate transporter like domains"/>
    <property type="match status" value="2"/>
</dbReference>
<proteinExistence type="predicted"/>
<sequence>MAISSEESPLLRPRADTETAQEPAMAPQGKRSDHLLIYGTFIGVFIASADEALVISTYSAIASQFHRLSQGPWLLLAYNFGYCISLPVYSVLGDAYGRKNVLVWSYTMFALSCLACGASATITQLALSRVLAGSSGAGMIIVVSVILSDIIAPHEIALYRSYQNIVNVAGRSLGAPIGGFLTDTIGWRWAFYGQIPIILLCTLFVAIRLPSLLNETLVDEAEDQEDETKSRRSPVWDLDFAGIFTFSSTILILLFFLQALGTLNEDTVFQTALLGLAFVSGCIIFILIELFWAEKPLIPIRILSIGIGAHFLLQILLLGGRSALVSNLVPYFIRVENTSDFLASLCHVVLAIGVSIGGVACGLVIKHTKRCKSMTLVSVLVQTICILLIFIQWRNGFKLWYSIYLLCLGVASGILFPALFVGMATYAPEGKLHVCIGTYYLSQQLGLIIGPAAGSALNQKLFAARLWSALGGLKDKGVIIHRVLNEVRYANTLPSALREVVRSSYLDSFQYLPLLSMLVSAVMFPIAAALREAKV</sequence>
<keyword evidence="3 6" id="KW-1133">Transmembrane helix</keyword>
<dbReference type="Pfam" id="PF07690">
    <property type="entry name" value="MFS_1"/>
    <property type="match status" value="1"/>
</dbReference>
<dbReference type="GO" id="GO:0015174">
    <property type="term" value="F:basic amino acid transmembrane transporter activity"/>
    <property type="evidence" value="ECO:0007669"/>
    <property type="project" value="TreeGrafter"/>
</dbReference>
<feature type="transmembrane region" description="Helical" evidence="6">
    <location>
        <begin position="130"/>
        <end position="152"/>
    </location>
</feature>
<dbReference type="SUPFAM" id="SSF103473">
    <property type="entry name" value="MFS general substrate transporter"/>
    <property type="match status" value="1"/>
</dbReference>
<feature type="transmembrane region" description="Helical" evidence="6">
    <location>
        <begin position="374"/>
        <end position="393"/>
    </location>
</feature>
<organism evidence="8 9">
    <name type="scientific">Aspergillus sydowii CBS 593.65</name>
    <dbReference type="NCBI Taxonomy" id="1036612"/>
    <lineage>
        <taxon>Eukaryota</taxon>
        <taxon>Fungi</taxon>
        <taxon>Dikarya</taxon>
        <taxon>Ascomycota</taxon>
        <taxon>Pezizomycotina</taxon>
        <taxon>Eurotiomycetes</taxon>
        <taxon>Eurotiomycetidae</taxon>
        <taxon>Eurotiales</taxon>
        <taxon>Aspergillaceae</taxon>
        <taxon>Aspergillus</taxon>
        <taxon>Aspergillus subgen. Nidulantes</taxon>
    </lineage>
</organism>
<dbReference type="InterPro" id="IPR020846">
    <property type="entry name" value="MFS_dom"/>
</dbReference>
<feature type="transmembrane region" description="Helical" evidence="6">
    <location>
        <begin position="35"/>
        <end position="61"/>
    </location>
</feature>
<feature type="transmembrane region" description="Helical" evidence="6">
    <location>
        <begin position="511"/>
        <end position="530"/>
    </location>
</feature>
<feature type="transmembrane region" description="Helical" evidence="6">
    <location>
        <begin position="341"/>
        <end position="365"/>
    </location>
</feature>
<feature type="transmembrane region" description="Helical" evidence="6">
    <location>
        <begin position="300"/>
        <end position="321"/>
    </location>
</feature>
<evidence type="ECO:0000256" key="2">
    <source>
        <dbReference type="ARBA" id="ARBA00022692"/>
    </source>
</evidence>
<evidence type="ECO:0000256" key="1">
    <source>
        <dbReference type="ARBA" id="ARBA00004141"/>
    </source>
</evidence>
<feature type="transmembrane region" description="Helical" evidence="6">
    <location>
        <begin position="399"/>
        <end position="421"/>
    </location>
</feature>
<dbReference type="InterPro" id="IPR036259">
    <property type="entry name" value="MFS_trans_sf"/>
</dbReference>
<dbReference type="STRING" id="1036612.A0A1L9T430"/>
<dbReference type="RefSeq" id="XP_040697975.1">
    <property type="nucleotide sequence ID" value="XM_040852904.1"/>
</dbReference>
<keyword evidence="4 6" id="KW-0472">Membrane</keyword>
<accession>A0A1L9T430</accession>
<evidence type="ECO:0000256" key="3">
    <source>
        <dbReference type="ARBA" id="ARBA00022989"/>
    </source>
</evidence>
<dbReference type="VEuPathDB" id="FungiDB:ASPSYDRAFT_93930"/>
<evidence type="ECO:0000313" key="9">
    <source>
        <dbReference type="Proteomes" id="UP000184356"/>
    </source>
</evidence>